<dbReference type="Pfam" id="PF17961">
    <property type="entry name" value="Big_8"/>
    <property type="match status" value="1"/>
</dbReference>
<sequence>MTTSSPIGVRRKTPGIFTLICTLALSLGALLSMPTAASANEVKVVTGITVENTSRDSQSTPYHVWDITKVKFTVDTTGSGAKAGDTFTIGLPDSMRTQITSFPMYANDGKTEVAKCTVPGGAGQTLTCTFTDYVNSHPDMQGGGWVRTQISKSEGVGNFTFKVPGNPIVVGIPGGMIKPGDLRGLPEKAYKQGWVEGEVSPNLFYWRIWVNAGAYANSGQITVNDTFSADHGGYKLSDESGRQPVLRVWKDSKKFESGADADETIKVGQSVGGGTFQFQPNEKGFAASWPRQDGYVYELGYYTVLKDPSQVKVGDAIQNHANVNGSDVKSDAAIATLGAGRLDGAGFGSISVTKAPLTGDAASQVDAAKEYTVKASYTVGGKEKSDTLSLKAGGPAKTIGSLPKGTKVTLSEIKPTDDGVTWGDPVFSSKDSNVKVADGGKSAVVTVGDRTLTSVVVTNKANRVATPPAQTTPPTPIAPPTTPGAPVPPVPSTPSVTPSTPTATPSTPAATPSTPAATPSTPTAAPSKPSLPDTGAAVLWLGVIGLLAVVVGGTLMFLRKRDKG</sequence>
<keyword evidence="7" id="KW-0812">Transmembrane</keyword>
<dbReference type="InterPro" id="IPR011252">
    <property type="entry name" value="Fibrogen-bd_dom1"/>
</dbReference>
<proteinExistence type="predicted"/>
<evidence type="ECO:0000256" key="4">
    <source>
        <dbReference type="ARBA" id="ARBA00022729"/>
    </source>
</evidence>
<evidence type="ECO:0000259" key="9">
    <source>
        <dbReference type="PROSITE" id="PS50847"/>
    </source>
</evidence>
<dbReference type="STRING" id="1823756.A4H34_02440"/>
<evidence type="ECO:0000256" key="6">
    <source>
        <dbReference type="SAM" id="MobiDB-lite"/>
    </source>
</evidence>
<dbReference type="InterPro" id="IPR008966">
    <property type="entry name" value="Adhesion_dom_sf"/>
</dbReference>
<dbReference type="Pfam" id="PF00746">
    <property type="entry name" value="Gram_pos_anchor"/>
    <property type="match status" value="1"/>
</dbReference>
<keyword evidence="3" id="KW-0964">Secreted</keyword>
<comment type="subcellular location">
    <subcellularLocation>
        <location evidence="1">Secreted</location>
        <location evidence="1">Cell wall</location>
        <topology evidence="1">Peptidoglycan-anchor</topology>
    </subcellularLocation>
</comment>
<protein>
    <recommendedName>
        <fullName evidence="9">Gram-positive cocci surface proteins LPxTG domain-containing protein</fullName>
    </recommendedName>
</protein>
<evidence type="ECO:0000256" key="1">
    <source>
        <dbReference type="ARBA" id="ARBA00004168"/>
    </source>
</evidence>
<accession>A0A179B2Y1</accession>
<feature type="compositionally biased region" description="Pro residues" evidence="6">
    <location>
        <begin position="470"/>
        <end position="492"/>
    </location>
</feature>
<evidence type="ECO:0000256" key="3">
    <source>
        <dbReference type="ARBA" id="ARBA00022525"/>
    </source>
</evidence>
<dbReference type="PROSITE" id="PS50847">
    <property type="entry name" value="GRAM_POS_ANCHORING"/>
    <property type="match status" value="1"/>
</dbReference>
<keyword evidence="4 8" id="KW-0732">Signal</keyword>
<dbReference type="InterPro" id="IPR046022">
    <property type="entry name" value="DUF5979"/>
</dbReference>
<keyword evidence="11" id="KW-1185">Reference proteome</keyword>
<gene>
    <name evidence="10" type="ORF">A4H34_02440</name>
</gene>
<dbReference type="Gene3D" id="2.60.40.1280">
    <property type="match status" value="1"/>
</dbReference>
<dbReference type="NCBIfam" id="TIGR01167">
    <property type="entry name" value="LPXTG_anchor"/>
    <property type="match status" value="1"/>
</dbReference>
<evidence type="ECO:0000256" key="7">
    <source>
        <dbReference type="SAM" id="Phobius"/>
    </source>
</evidence>
<feature type="signal peptide" evidence="8">
    <location>
        <begin position="1"/>
        <end position="39"/>
    </location>
</feature>
<keyword evidence="7" id="KW-1133">Transmembrane helix</keyword>
<feature type="compositionally biased region" description="Low complexity" evidence="6">
    <location>
        <begin position="493"/>
        <end position="530"/>
    </location>
</feature>
<dbReference type="InterPro" id="IPR019931">
    <property type="entry name" value="LPXTG_anchor"/>
</dbReference>
<evidence type="ECO:0000256" key="5">
    <source>
        <dbReference type="ARBA" id="ARBA00023088"/>
    </source>
</evidence>
<feature type="domain" description="Gram-positive cocci surface proteins LPxTG" evidence="9">
    <location>
        <begin position="531"/>
        <end position="564"/>
    </location>
</feature>
<dbReference type="Pfam" id="PF19407">
    <property type="entry name" value="DUF5979"/>
    <property type="match status" value="1"/>
</dbReference>
<dbReference type="Gene3D" id="2.60.40.740">
    <property type="match status" value="1"/>
</dbReference>
<evidence type="ECO:0000256" key="8">
    <source>
        <dbReference type="SAM" id="SignalP"/>
    </source>
</evidence>
<feature type="chain" id="PRO_5008098945" description="Gram-positive cocci surface proteins LPxTG domain-containing protein" evidence="8">
    <location>
        <begin position="40"/>
        <end position="564"/>
    </location>
</feature>
<keyword evidence="5" id="KW-0572">Peptidoglycan-anchor</keyword>
<reference evidence="10 11" key="1">
    <citation type="submission" date="2016-04" db="EMBL/GenBank/DDBJ databases">
        <title>Peptidophaga gingivicola gen. nov., sp. nov., isolated from human subgingival plaque.</title>
        <authorList>
            <person name="Beall C.J."/>
            <person name="Mokrzan E.M."/>
            <person name="Griffen A.L."/>
            <person name="Leys E.J."/>
        </authorList>
    </citation>
    <scope>NUCLEOTIDE SEQUENCE [LARGE SCALE GENOMIC DNA]</scope>
    <source>
        <strain evidence="10 11">BA112</strain>
    </source>
</reference>
<evidence type="ECO:0000313" key="11">
    <source>
        <dbReference type="Proteomes" id="UP000078368"/>
    </source>
</evidence>
<dbReference type="Proteomes" id="UP000078368">
    <property type="component" value="Unassembled WGS sequence"/>
</dbReference>
<feature type="transmembrane region" description="Helical" evidence="7">
    <location>
        <begin position="537"/>
        <end position="558"/>
    </location>
</feature>
<dbReference type="GO" id="GO:0007155">
    <property type="term" value="P:cell adhesion"/>
    <property type="evidence" value="ECO:0007669"/>
    <property type="project" value="InterPro"/>
</dbReference>
<evidence type="ECO:0000313" key="10">
    <source>
        <dbReference type="EMBL" id="OAP86056.1"/>
    </source>
</evidence>
<keyword evidence="2" id="KW-0134">Cell wall</keyword>
<evidence type="ECO:0000256" key="2">
    <source>
        <dbReference type="ARBA" id="ARBA00022512"/>
    </source>
</evidence>
<comment type="caution">
    <text evidence="10">The sequence shown here is derived from an EMBL/GenBank/DDBJ whole genome shotgun (WGS) entry which is preliminary data.</text>
</comment>
<dbReference type="RefSeq" id="WP_064230954.1">
    <property type="nucleotide sequence ID" value="NZ_LVZK01000001.1"/>
</dbReference>
<dbReference type="SUPFAM" id="SSF49401">
    <property type="entry name" value="Bacterial adhesins"/>
    <property type="match status" value="1"/>
</dbReference>
<organism evidence="10 11">
    <name type="scientific">Peptidiphaga gingivicola</name>
    <dbReference type="NCBI Taxonomy" id="2741497"/>
    <lineage>
        <taxon>Bacteria</taxon>
        <taxon>Bacillati</taxon>
        <taxon>Actinomycetota</taxon>
        <taxon>Actinomycetes</taxon>
        <taxon>Actinomycetales</taxon>
        <taxon>Actinomycetaceae</taxon>
        <taxon>Peptidiphaga</taxon>
    </lineage>
</organism>
<name>A0A179B2Y1_9ACTO</name>
<keyword evidence="7" id="KW-0472">Membrane</keyword>
<dbReference type="EMBL" id="LVZK01000001">
    <property type="protein sequence ID" value="OAP86056.1"/>
    <property type="molecule type" value="Genomic_DNA"/>
</dbReference>
<feature type="region of interest" description="Disordered" evidence="6">
    <location>
        <begin position="463"/>
        <end position="530"/>
    </location>
</feature>
<dbReference type="AlphaFoldDB" id="A0A179B2Y1"/>
<dbReference type="InterPro" id="IPR041171">
    <property type="entry name" value="SDR_Ig"/>
</dbReference>